<name>E9HXA0_DAPPU</name>
<dbReference type="EMBL" id="GL733019">
    <property type="protein sequence ID" value="EFX63632.1"/>
    <property type="molecule type" value="Genomic_DNA"/>
</dbReference>
<feature type="signal peptide" evidence="1">
    <location>
        <begin position="1"/>
        <end position="18"/>
    </location>
</feature>
<proteinExistence type="predicted"/>
<accession>E9HXA0</accession>
<dbReference type="eggNOG" id="ENOG502SBZT">
    <property type="taxonomic scope" value="Eukaryota"/>
</dbReference>
<reference evidence="2 3" key="1">
    <citation type="journal article" date="2011" name="Science">
        <title>The ecoresponsive genome of Daphnia pulex.</title>
        <authorList>
            <person name="Colbourne J.K."/>
            <person name="Pfrender M.E."/>
            <person name="Gilbert D."/>
            <person name="Thomas W.K."/>
            <person name="Tucker A."/>
            <person name="Oakley T.H."/>
            <person name="Tokishita S."/>
            <person name="Aerts A."/>
            <person name="Arnold G.J."/>
            <person name="Basu M.K."/>
            <person name="Bauer D.J."/>
            <person name="Caceres C.E."/>
            <person name="Carmel L."/>
            <person name="Casola C."/>
            <person name="Choi J.H."/>
            <person name="Detter J.C."/>
            <person name="Dong Q."/>
            <person name="Dusheyko S."/>
            <person name="Eads B.D."/>
            <person name="Frohlich T."/>
            <person name="Geiler-Samerotte K.A."/>
            <person name="Gerlach D."/>
            <person name="Hatcher P."/>
            <person name="Jogdeo S."/>
            <person name="Krijgsveld J."/>
            <person name="Kriventseva E.V."/>
            <person name="Kultz D."/>
            <person name="Laforsch C."/>
            <person name="Lindquist E."/>
            <person name="Lopez J."/>
            <person name="Manak J.R."/>
            <person name="Muller J."/>
            <person name="Pangilinan J."/>
            <person name="Patwardhan R.P."/>
            <person name="Pitluck S."/>
            <person name="Pritham E.J."/>
            <person name="Rechtsteiner A."/>
            <person name="Rho M."/>
            <person name="Rogozin I.B."/>
            <person name="Sakarya O."/>
            <person name="Salamov A."/>
            <person name="Schaack S."/>
            <person name="Shapiro H."/>
            <person name="Shiga Y."/>
            <person name="Skalitzky C."/>
            <person name="Smith Z."/>
            <person name="Souvorov A."/>
            <person name="Sung W."/>
            <person name="Tang Z."/>
            <person name="Tsuchiya D."/>
            <person name="Tu H."/>
            <person name="Vos H."/>
            <person name="Wang M."/>
            <person name="Wolf Y.I."/>
            <person name="Yamagata H."/>
            <person name="Yamada T."/>
            <person name="Ye Y."/>
            <person name="Shaw J.R."/>
            <person name="Andrews J."/>
            <person name="Crease T.J."/>
            <person name="Tang H."/>
            <person name="Lucas S.M."/>
            <person name="Robertson H.M."/>
            <person name="Bork P."/>
            <person name="Koonin E.V."/>
            <person name="Zdobnov E.M."/>
            <person name="Grigoriev I.V."/>
            <person name="Lynch M."/>
            <person name="Boore J.L."/>
        </authorList>
    </citation>
    <scope>NUCLEOTIDE SEQUENCE [LARGE SCALE GENOMIC DNA]</scope>
</reference>
<evidence type="ECO:0008006" key="4">
    <source>
        <dbReference type="Google" id="ProtNLM"/>
    </source>
</evidence>
<evidence type="ECO:0000313" key="2">
    <source>
        <dbReference type="EMBL" id="EFX63632.1"/>
    </source>
</evidence>
<dbReference type="Proteomes" id="UP000000305">
    <property type="component" value="Unassembled WGS sequence"/>
</dbReference>
<protein>
    <recommendedName>
        <fullName evidence="4">Vitellogenin domain-containing protein</fullName>
    </recommendedName>
</protein>
<organism evidence="2 3">
    <name type="scientific">Daphnia pulex</name>
    <name type="common">Water flea</name>
    <dbReference type="NCBI Taxonomy" id="6669"/>
    <lineage>
        <taxon>Eukaryota</taxon>
        <taxon>Metazoa</taxon>
        <taxon>Ecdysozoa</taxon>
        <taxon>Arthropoda</taxon>
        <taxon>Crustacea</taxon>
        <taxon>Branchiopoda</taxon>
        <taxon>Diplostraca</taxon>
        <taxon>Cladocera</taxon>
        <taxon>Anomopoda</taxon>
        <taxon>Daphniidae</taxon>
        <taxon>Daphnia</taxon>
    </lineage>
</organism>
<dbReference type="KEGG" id="dpx:DAPPUDRAFT_119038"/>
<keyword evidence="1" id="KW-0732">Signal</keyword>
<sequence>MQNILAIILVSLAVCCNCQSNNPVASSSSWAKLRISPDTFSFMEYGNFVVRIYEHANNHVAATTASQKRYFYSPLALLDHSSAVSSYNGLTKQPEMLFRIVMWSNKVENEVVQHLSGITGHPIKSYQVSVIPLENLILISGSPPVDFWLNPWWTYYDGRKTRWLSLSCYEQKVCDRLANAMRWDPTQFAHFKLLYSFSSHQTWQTKQATISIDSVTSGQLVSTLLKKFKKKKKILLTANDEMKMLKETTKQVLRNTFSEFEVWSPYTEVEILNILKGLLVTSRTTIKEQSDKMWHSVFWDDDNYRPDKTAKTLNEIYNKLDKETQKIFIDIMFQTEEHLEFSSSRADVDGISSIISGKMATNSDSSRRVDISIEEMVKLLTDSRNRDHVQWDGAKFVPKPIQLSRINLAKCRNFQPFQDRKVSVRYTIADLSASIKFVEREGLKITDELKGISLKNDLIAR</sequence>
<dbReference type="HOGENOM" id="CLU_020234_2_0_1"/>
<dbReference type="PhylomeDB" id="E9HXA0"/>
<dbReference type="OrthoDB" id="9889709at2759"/>
<dbReference type="AlphaFoldDB" id="E9HXA0"/>
<evidence type="ECO:0000256" key="1">
    <source>
        <dbReference type="SAM" id="SignalP"/>
    </source>
</evidence>
<feature type="chain" id="PRO_5003242135" description="Vitellogenin domain-containing protein" evidence="1">
    <location>
        <begin position="19"/>
        <end position="461"/>
    </location>
</feature>
<dbReference type="InParanoid" id="E9HXA0"/>
<evidence type="ECO:0000313" key="3">
    <source>
        <dbReference type="Proteomes" id="UP000000305"/>
    </source>
</evidence>
<gene>
    <name evidence="2" type="ORF">DAPPUDRAFT_119038</name>
</gene>
<keyword evidence="3" id="KW-1185">Reference proteome</keyword>